<accession>A0A4R2TSK7</accession>
<comment type="caution">
    <text evidence="2">The sequence shown here is derived from an EMBL/GenBank/DDBJ whole genome shotgun (WGS) entry which is preliminary data.</text>
</comment>
<protein>
    <submittedName>
        <fullName evidence="2">Uncharacterized protein</fullName>
    </submittedName>
</protein>
<evidence type="ECO:0000313" key="2">
    <source>
        <dbReference type="EMBL" id="TCQ05887.1"/>
    </source>
</evidence>
<proteinExistence type="predicted"/>
<feature type="region of interest" description="Disordered" evidence="1">
    <location>
        <begin position="68"/>
        <end position="109"/>
    </location>
</feature>
<dbReference type="EMBL" id="SLYC01000004">
    <property type="protein sequence ID" value="TCQ05887.1"/>
    <property type="molecule type" value="Genomic_DNA"/>
</dbReference>
<evidence type="ECO:0000313" key="3">
    <source>
        <dbReference type="Proteomes" id="UP000295504"/>
    </source>
</evidence>
<dbReference type="RefSeq" id="WP_132847624.1">
    <property type="nucleotide sequence ID" value="NZ_CP058648.1"/>
</dbReference>
<keyword evidence="3" id="KW-1185">Reference proteome</keyword>
<feature type="compositionally biased region" description="Basic and acidic residues" evidence="1">
    <location>
        <begin position="68"/>
        <end position="98"/>
    </location>
</feature>
<name>A0A4R2TSK7_9FIRM</name>
<dbReference type="AlphaFoldDB" id="A0A4R2TSK7"/>
<dbReference type="Proteomes" id="UP000295504">
    <property type="component" value="Unassembled WGS sequence"/>
</dbReference>
<organism evidence="2 3">
    <name type="scientific">Serpentinicella alkaliphila</name>
    <dbReference type="NCBI Taxonomy" id="1734049"/>
    <lineage>
        <taxon>Bacteria</taxon>
        <taxon>Bacillati</taxon>
        <taxon>Bacillota</taxon>
        <taxon>Clostridia</taxon>
        <taxon>Peptostreptococcales</taxon>
        <taxon>Natronincolaceae</taxon>
        <taxon>Serpentinicella</taxon>
    </lineage>
</organism>
<gene>
    <name evidence="2" type="ORF">EDD79_100468</name>
</gene>
<sequence>MDHMKNRGEIMSIRPIEYQSSLLNSVNEAKNRHVDYNKLKETNQYLQVQLQNEVKRNQKKVVNTHECIKKKVDDDKKEHSQKREEKDHKGKKNSDKIVKTKGHNLDIFI</sequence>
<evidence type="ECO:0000256" key="1">
    <source>
        <dbReference type="SAM" id="MobiDB-lite"/>
    </source>
</evidence>
<reference evidence="2 3" key="1">
    <citation type="submission" date="2019-03" db="EMBL/GenBank/DDBJ databases">
        <title>Genomic Encyclopedia of Type Strains, Phase IV (KMG-IV): sequencing the most valuable type-strain genomes for metagenomic binning, comparative biology and taxonomic classification.</title>
        <authorList>
            <person name="Goeker M."/>
        </authorList>
    </citation>
    <scope>NUCLEOTIDE SEQUENCE [LARGE SCALE GENOMIC DNA]</scope>
    <source>
        <strain evidence="2 3">DSM 100013</strain>
    </source>
</reference>